<dbReference type="PANTHER" id="PTHR11238">
    <property type="entry name" value="PROMININ ISOFORM D-RELATED"/>
    <property type="match status" value="1"/>
</dbReference>
<feature type="compositionally biased region" description="Low complexity" evidence="7">
    <location>
        <begin position="935"/>
        <end position="946"/>
    </location>
</feature>
<dbReference type="GO" id="GO:0016020">
    <property type="term" value="C:membrane"/>
    <property type="evidence" value="ECO:0007669"/>
    <property type="project" value="UniProtKB-SubCell"/>
</dbReference>
<name>A0A6P4EAB5_DRORH</name>
<dbReference type="Proteomes" id="UP001652680">
    <property type="component" value="Unassembled WGS sequence"/>
</dbReference>
<evidence type="ECO:0000256" key="7">
    <source>
        <dbReference type="SAM" id="MobiDB-lite"/>
    </source>
</evidence>
<feature type="compositionally biased region" description="Basic and acidic residues" evidence="7">
    <location>
        <begin position="1013"/>
        <end position="1023"/>
    </location>
</feature>
<gene>
    <name evidence="11" type="primary">LOC108039599</name>
    <name evidence="9" type="synonym">108039599</name>
</gene>
<dbReference type="AlphaFoldDB" id="A0A6P4EAB5"/>
<keyword evidence="4 8" id="KW-1133">Transmembrane helix</keyword>
<evidence type="ECO:0000256" key="5">
    <source>
        <dbReference type="ARBA" id="ARBA00023136"/>
    </source>
</evidence>
<feature type="compositionally biased region" description="Polar residues" evidence="7">
    <location>
        <begin position="1003"/>
        <end position="1012"/>
    </location>
</feature>
<feature type="region of interest" description="Disordered" evidence="7">
    <location>
        <begin position="1168"/>
        <end position="1254"/>
    </location>
</feature>
<evidence type="ECO:0000313" key="9">
    <source>
        <dbReference type="EnsemblMetazoa" id="XP_016972143.1"/>
    </source>
</evidence>
<feature type="transmembrane region" description="Helical" evidence="8">
    <location>
        <begin position="467"/>
        <end position="491"/>
    </location>
</feature>
<feature type="compositionally biased region" description="Polar residues" evidence="7">
    <location>
        <begin position="1024"/>
        <end position="1034"/>
    </location>
</feature>
<feature type="compositionally biased region" description="Basic and acidic residues" evidence="7">
    <location>
        <begin position="897"/>
        <end position="906"/>
    </location>
</feature>
<sequence>MDQRNLTLPTPAATTIMSSSSAAAAAAVMAGFAGSGGPTTSALAGSTIALATTTTAAASEATTTPATFFTYSIPGMDIAPGPFIFTYVSEFLSLITPEELPLDSIRDVLHKNTSLLDFASNAIKIESGFIALMSVFAILALVPLIATCAWCCGRRSTQDEVDHIRNAPCHIRDESLEESLRCRKSAGLVTLWIVFILLTLSDFSIFYANSRLSAGIEMTPEMVKSAVHDVEVFLKDTHLQIKHKLDNGFHVSVERVVKDLEDVDVLLGEPIQAEISAHTGLELAYDSLTTLSLANAELIYRVLMLQETVGRALKLSQEASARMEELQIQLSVLQRQCTYRDRPLCDTLRIRSFEENGVVDALKTLQEDQSIFRMRYLGEIEFGATVKNLTSEVGVSRSIFSNFPQQVKHDTAYERNYTLEQLASIRHRTTANAQQLTSTINGLLQRLEGTWSSLQPAYNELKEWADAYWSVGWIAGTVIVWVMLFMLMSYCCFLCESNAKSGVVFFIAVMLICLASICLTIYGVFSLAVGGNAEVFVCRSLYDQDYNMLGKLLDKPGYAYAREPQNGIIGELLRPAGVNRSVVNVGLGQALRGCEQNQASYNVFQLDAFVNTSKIADLRQFPKVSTAIDAISVSGRTLLSLTQSVQNILENMLQTSSFNLTTYRSSVGAPTPEKDLATFIDQMQRVALQIQDVATSSRMTTLGSRSKRLQASILQPLENLQNEILYHLTALELQRDPWAKQVNQTLNHLKSIQSYLENKAGEICHNMTRAYTDRLKAYLTTSRATMESQLGDTTTKCRPFYDTFDASRTFICRNMVDFINGLTFFIFLTLLLWAIGTPVGLNLITVQTRLNVMQAAQSRSKGRQRRSDRSPDQEQRSGSRGRKKQRTSSAGASGRSGKREQSRERSTSSTARPKPPLRRTATEETLDLADEDSTPSRQQQQQQQPPRRQEQSQRESDRERVRERDQRSRERELSRGRDMSALNTPVRSRSRQQLRHDPEDDNWGSSSGPSRANSHERDRESSQTRKILNIWQSRNKIKTPLRRQGTEEFDFDDGHEDRGWQTQTQNQNQNQNQNHIQIQSHSHNQSSVSPEQRPDPRSHRSNLRTKAKLRSTNADRASSETARRPITPVLSVNPDIPAAIPMPRTPMRLKSKVSLTARAVQDIVNKRNQRLQRTGTDEFDLDESDAYGAGSHLDADVAAARRTPPRGAPPPPPPPAAGLNSDRTVRWNEDETEDFDFEEVDAPKSPMYLSHNLH</sequence>
<keyword evidence="5 8" id="KW-0472">Membrane</keyword>
<evidence type="ECO:0000256" key="6">
    <source>
        <dbReference type="ARBA" id="ARBA00023180"/>
    </source>
</evidence>
<reference evidence="11" key="2">
    <citation type="submission" date="2025-04" db="UniProtKB">
        <authorList>
            <consortium name="RefSeq"/>
        </authorList>
    </citation>
    <scope>IDENTIFICATION</scope>
</reference>
<proteinExistence type="inferred from homology"/>
<dbReference type="GeneID" id="108039599"/>
<dbReference type="Pfam" id="PF05478">
    <property type="entry name" value="Prominin"/>
    <property type="match status" value="1"/>
</dbReference>
<evidence type="ECO:0000313" key="11">
    <source>
        <dbReference type="RefSeq" id="XP_016972143.1"/>
    </source>
</evidence>
<keyword evidence="3 8" id="KW-0812">Transmembrane</keyword>
<feature type="compositionally biased region" description="Acidic residues" evidence="7">
    <location>
        <begin position="924"/>
        <end position="933"/>
    </location>
</feature>
<dbReference type="PANTHER" id="PTHR11238:SF9">
    <property type="entry name" value="PROMININ, ISOFORM D"/>
    <property type="match status" value="1"/>
</dbReference>
<organism evidence="11">
    <name type="scientific">Drosophila rhopaloa</name>
    <name type="common">Fruit fly</name>
    <dbReference type="NCBI Taxonomy" id="1041015"/>
    <lineage>
        <taxon>Eukaryota</taxon>
        <taxon>Metazoa</taxon>
        <taxon>Ecdysozoa</taxon>
        <taxon>Arthropoda</taxon>
        <taxon>Hexapoda</taxon>
        <taxon>Insecta</taxon>
        <taxon>Pterygota</taxon>
        <taxon>Neoptera</taxon>
        <taxon>Endopterygota</taxon>
        <taxon>Diptera</taxon>
        <taxon>Brachycera</taxon>
        <taxon>Muscomorpha</taxon>
        <taxon>Ephydroidea</taxon>
        <taxon>Drosophilidae</taxon>
        <taxon>Drosophila</taxon>
        <taxon>Sophophora</taxon>
    </lineage>
</organism>
<dbReference type="OrthoDB" id="8188647at2759"/>
<keyword evidence="10" id="KW-1185">Reference proteome</keyword>
<dbReference type="RefSeq" id="XP_016972143.1">
    <property type="nucleotide sequence ID" value="XM_017116654.1"/>
</dbReference>
<comment type="similarity">
    <text evidence="2">Belongs to the prominin family.</text>
</comment>
<accession>A0A6P4EAB5</accession>
<dbReference type="EnsemblMetazoa" id="XM_017116654.2">
    <property type="protein sequence ID" value="XP_016972143.1"/>
    <property type="gene ID" value="LOC108039599"/>
</dbReference>
<evidence type="ECO:0000256" key="2">
    <source>
        <dbReference type="ARBA" id="ARBA00006058"/>
    </source>
</evidence>
<feature type="compositionally biased region" description="Basic residues" evidence="7">
    <location>
        <begin position="1099"/>
        <end position="1109"/>
    </location>
</feature>
<evidence type="ECO:0000313" key="10">
    <source>
        <dbReference type="Proteomes" id="UP001652680"/>
    </source>
</evidence>
<reference evidence="10" key="1">
    <citation type="journal article" date="2021" name="Elife">
        <title>Highly contiguous assemblies of 101 drosophilid genomes.</title>
        <authorList>
            <person name="Kim B.Y."/>
            <person name="Wang J.R."/>
            <person name="Miller D.E."/>
            <person name="Barmina O."/>
            <person name="Delaney E."/>
            <person name="Thompson A."/>
            <person name="Comeault A.A."/>
            <person name="Peede D."/>
            <person name="D'Agostino E.R."/>
            <person name="Pelaez J."/>
            <person name="Aguilar J.M."/>
            <person name="Haji D."/>
            <person name="Matsunaga T."/>
            <person name="Armstrong E.E."/>
            <person name="Zych M."/>
            <person name="Ogawa Y."/>
            <person name="Stamenkovic-Radak M."/>
            <person name="Jelic M."/>
            <person name="Veselinovic M.S."/>
            <person name="Tanaskovic M."/>
            <person name="Eric P."/>
            <person name="Gao J.J."/>
            <person name="Katoh T.K."/>
            <person name="Toda M.J."/>
            <person name="Watabe H."/>
            <person name="Watada M."/>
            <person name="Davis J.S."/>
            <person name="Moyle L.C."/>
            <person name="Manoli G."/>
            <person name="Bertolini E."/>
            <person name="Kostal V."/>
            <person name="Hawley R.S."/>
            <person name="Takahashi A."/>
            <person name="Jones C.D."/>
            <person name="Price D.K."/>
            <person name="Whiteman N."/>
            <person name="Kopp A."/>
            <person name="Matute D.R."/>
            <person name="Petrov D.A."/>
        </authorList>
    </citation>
    <scope>NUCLEOTIDE SEQUENCE [LARGE SCALE GENOMIC DNA]</scope>
</reference>
<dbReference type="CTD" id="246493"/>
<feature type="compositionally biased region" description="Acidic residues" evidence="7">
    <location>
        <begin position="1230"/>
        <end position="1240"/>
    </location>
</feature>
<feature type="compositionally biased region" description="Basic and acidic residues" evidence="7">
    <location>
        <begin position="947"/>
        <end position="978"/>
    </location>
</feature>
<evidence type="ECO:0000256" key="3">
    <source>
        <dbReference type="ARBA" id="ARBA00022692"/>
    </source>
</evidence>
<keyword evidence="6" id="KW-0325">Glycoprotein</keyword>
<comment type="subcellular location">
    <subcellularLocation>
        <location evidence="1">Membrane</location>
        <topology evidence="1">Multi-pass membrane protein</topology>
    </subcellularLocation>
</comment>
<evidence type="ECO:0000256" key="4">
    <source>
        <dbReference type="ARBA" id="ARBA00022989"/>
    </source>
</evidence>
<evidence type="ECO:0000256" key="8">
    <source>
        <dbReference type="SAM" id="Phobius"/>
    </source>
</evidence>
<feature type="transmembrane region" description="Helical" evidence="8">
    <location>
        <begin position="129"/>
        <end position="152"/>
    </location>
</feature>
<dbReference type="InterPro" id="IPR008795">
    <property type="entry name" value="Prominin"/>
</dbReference>
<feature type="compositionally biased region" description="Low complexity" evidence="7">
    <location>
        <begin position="1061"/>
        <end position="1087"/>
    </location>
</feature>
<feature type="transmembrane region" description="Helical" evidence="8">
    <location>
        <begin position="503"/>
        <end position="525"/>
    </location>
</feature>
<evidence type="ECO:0000256" key="1">
    <source>
        <dbReference type="ARBA" id="ARBA00004141"/>
    </source>
</evidence>
<feature type="transmembrane region" description="Helical" evidence="8">
    <location>
        <begin position="186"/>
        <end position="208"/>
    </location>
</feature>
<feature type="compositionally biased region" description="Pro residues" evidence="7">
    <location>
        <begin position="1206"/>
        <end position="1216"/>
    </location>
</feature>
<reference evidence="9" key="3">
    <citation type="submission" date="2025-05" db="UniProtKB">
        <authorList>
            <consortium name="EnsemblMetazoa"/>
        </authorList>
    </citation>
    <scope>IDENTIFICATION</scope>
</reference>
<feature type="region of interest" description="Disordered" evidence="7">
    <location>
        <begin position="855"/>
        <end position="1129"/>
    </location>
</feature>
<feature type="transmembrane region" description="Helical" evidence="8">
    <location>
        <begin position="822"/>
        <end position="844"/>
    </location>
</feature>
<feature type="compositionally biased region" description="Basic and acidic residues" evidence="7">
    <location>
        <begin position="865"/>
        <end position="877"/>
    </location>
</feature>
<protein>
    <submittedName>
        <fullName evidence="11">Uncharacterized protein LOC108039599</fullName>
    </submittedName>
</protein>